<dbReference type="AlphaFoldDB" id="A0A1M5LF68"/>
<dbReference type="STRING" id="370979.SAMN05443663_103349"/>
<name>A0A1M5LF68_9FLAO</name>
<evidence type="ECO:0000313" key="3">
    <source>
        <dbReference type="EMBL" id="SHG63580.1"/>
    </source>
</evidence>
<comment type="similarity">
    <text evidence="1">Belongs to the short-chain dehydrogenases/reductases (SDR) family.</text>
</comment>
<dbReference type="PANTHER" id="PTHR43477">
    <property type="entry name" value="DIHYDROANTICAPSIN 7-DEHYDROGENASE"/>
    <property type="match status" value="1"/>
</dbReference>
<dbReference type="NCBIfam" id="NF005754">
    <property type="entry name" value="PRK07578.1"/>
    <property type="match status" value="1"/>
</dbReference>
<keyword evidence="2" id="KW-0560">Oxidoreductase</keyword>
<dbReference type="SUPFAM" id="SSF51735">
    <property type="entry name" value="NAD(P)-binding Rossmann-fold domains"/>
    <property type="match status" value="1"/>
</dbReference>
<dbReference type="InterPro" id="IPR036291">
    <property type="entry name" value="NAD(P)-bd_dom_sf"/>
</dbReference>
<gene>
    <name evidence="3" type="ORF">SAMN05443663_103349</name>
</gene>
<dbReference type="InterPro" id="IPR051122">
    <property type="entry name" value="SDR_DHRS6-like"/>
</dbReference>
<evidence type="ECO:0000256" key="1">
    <source>
        <dbReference type="ARBA" id="ARBA00006484"/>
    </source>
</evidence>
<accession>A0A1M5LF68</accession>
<dbReference type="CDD" id="cd11731">
    <property type="entry name" value="Lin1944_like_SDR_c"/>
    <property type="match status" value="1"/>
</dbReference>
<dbReference type="PANTHER" id="PTHR43477:SF1">
    <property type="entry name" value="DIHYDROANTICAPSIN 7-DEHYDROGENASE"/>
    <property type="match status" value="1"/>
</dbReference>
<dbReference type="RefSeq" id="WP_073416006.1">
    <property type="nucleotide sequence ID" value="NZ_FQWC01000003.1"/>
</dbReference>
<dbReference type="Pfam" id="PF13561">
    <property type="entry name" value="adh_short_C2"/>
    <property type="match status" value="1"/>
</dbReference>
<keyword evidence="4" id="KW-1185">Reference proteome</keyword>
<dbReference type="Proteomes" id="UP000184071">
    <property type="component" value="Unassembled WGS sequence"/>
</dbReference>
<organism evidence="3 4">
    <name type="scientific">Flavobacterium defluvii</name>
    <dbReference type="NCBI Taxonomy" id="370979"/>
    <lineage>
        <taxon>Bacteria</taxon>
        <taxon>Pseudomonadati</taxon>
        <taxon>Bacteroidota</taxon>
        <taxon>Flavobacteriia</taxon>
        <taxon>Flavobacteriales</taxon>
        <taxon>Flavobacteriaceae</taxon>
        <taxon>Flavobacterium</taxon>
    </lineage>
</organism>
<dbReference type="OrthoDB" id="9787486at2"/>
<dbReference type="Gene3D" id="3.40.50.720">
    <property type="entry name" value="NAD(P)-binding Rossmann-like Domain"/>
    <property type="match status" value="1"/>
</dbReference>
<protein>
    <submittedName>
        <fullName evidence="3">NAD(P)-dependent dehydrogenase, short-chain alcohol dehydrogenase family</fullName>
    </submittedName>
</protein>
<proteinExistence type="inferred from homology"/>
<evidence type="ECO:0000256" key="2">
    <source>
        <dbReference type="ARBA" id="ARBA00023002"/>
    </source>
</evidence>
<reference evidence="4" key="1">
    <citation type="submission" date="2016-11" db="EMBL/GenBank/DDBJ databases">
        <authorList>
            <person name="Varghese N."/>
            <person name="Submissions S."/>
        </authorList>
    </citation>
    <scope>NUCLEOTIDE SEQUENCE [LARGE SCALE GENOMIC DNA]</scope>
    <source>
        <strain evidence="4">DSM 17963</strain>
    </source>
</reference>
<evidence type="ECO:0000313" key="4">
    <source>
        <dbReference type="Proteomes" id="UP000184071"/>
    </source>
</evidence>
<dbReference type="EMBL" id="FQWC01000003">
    <property type="protein sequence ID" value="SHG63580.1"/>
    <property type="molecule type" value="Genomic_DNA"/>
</dbReference>
<sequence length="186" mass="20026">MKILLIGANGEIGKILQPALAKNHEIISAGRTSGNFRIDLSDSNSIEKLFEEIKNIDACICVAGDCYTGDLLSLDEKKLNIGIENKLLGQINLVLIGQKYLNDNGSFTLTSGKMADKPVKNNISKAIVNGGINSFVLAASLELERGIRINAISPAKVSDIPIQDLINAYNKSVEGIINGEIIKVNY</sequence>
<dbReference type="GO" id="GO:0016491">
    <property type="term" value="F:oxidoreductase activity"/>
    <property type="evidence" value="ECO:0007669"/>
    <property type="project" value="UniProtKB-KW"/>
</dbReference>
<dbReference type="InterPro" id="IPR002347">
    <property type="entry name" value="SDR_fam"/>
</dbReference>